<gene>
    <name evidence="7" type="ORF">FO442_15565</name>
</gene>
<dbReference type="Gene3D" id="4.10.1080.10">
    <property type="entry name" value="TSP type-3 repeat"/>
    <property type="match status" value="1"/>
</dbReference>
<proteinExistence type="predicted"/>
<dbReference type="Pfam" id="PF00691">
    <property type="entry name" value="OmpA"/>
    <property type="match status" value="1"/>
</dbReference>
<dbReference type="Proteomes" id="UP000316008">
    <property type="component" value="Unassembled WGS sequence"/>
</dbReference>
<evidence type="ECO:0000256" key="1">
    <source>
        <dbReference type="ARBA" id="ARBA00004442"/>
    </source>
</evidence>
<accession>A0A556MNE2</accession>
<comment type="caution">
    <text evidence="7">The sequence shown here is derived from an EMBL/GenBank/DDBJ whole genome shotgun (WGS) entry which is preliminary data.</text>
</comment>
<dbReference type="PANTHER" id="PTHR30329:SF21">
    <property type="entry name" value="LIPOPROTEIN YIAD-RELATED"/>
    <property type="match status" value="1"/>
</dbReference>
<dbReference type="PANTHER" id="PTHR30329">
    <property type="entry name" value="STATOR ELEMENT OF FLAGELLAR MOTOR COMPLEX"/>
    <property type="match status" value="1"/>
</dbReference>
<dbReference type="CDD" id="cd07185">
    <property type="entry name" value="OmpA_C-like"/>
    <property type="match status" value="1"/>
</dbReference>
<reference evidence="7 8" key="1">
    <citation type="submission" date="2019-07" db="EMBL/GenBank/DDBJ databases">
        <authorList>
            <person name="Huq M.A."/>
        </authorList>
    </citation>
    <scope>NUCLEOTIDE SEQUENCE [LARGE SCALE GENOMIC DNA]</scope>
    <source>
        <strain evidence="7 8">MAH-3</strain>
    </source>
</reference>
<organism evidence="7 8">
    <name type="scientific">Fluviicola chungangensis</name>
    <dbReference type="NCBI Taxonomy" id="2597671"/>
    <lineage>
        <taxon>Bacteria</taxon>
        <taxon>Pseudomonadati</taxon>
        <taxon>Bacteroidota</taxon>
        <taxon>Flavobacteriia</taxon>
        <taxon>Flavobacteriales</taxon>
        <taxon>Crocinitomicaceae</taxon>
        <taxon>Fluviicola</taxon>
    </lineage>
</organism>
<dbReference type="Gene3D" id="3.30.1330.60">
    <property type="entry name" value="OmpA-like domain"/>
    <property type="match status" value="1"/>
</dbReference>
<evidence type="ECO:0000256" key="5">
    <source>
        <dbReference type="SAM" id="MobiDB-lite"/>
    </source>
</evidence>
<evidence type="ECO:0000259" key="6">
    <source>
        <dbReference type="PROSITE" id="PS51123"/>
    </source>
</evidence>
<protein>
    <submittedName>
        <fullName evidence="7">OmpA family protein</fullName>
    </submittedName>
</protein>
<dbReference type="RefSeq" id="WP_144334140.1">
    <property type="nucleotide sequence ID" value="NZ_VLPL01000008.1"/>
</dbReference>
<evidence type="ECO:0000313" key="7">
    <source>
        <dbReference type="EMBL" id="TSJ41328.1"/>
    </source>
</evidence>
<keyword evidence="2 4" id="KW-0472">Membrane</keyword>
<dbReference type="InterPro" id="IPR006665">
    <property type="entry name" value="OmpA-like"/>
</dbReference>
<keyword evidence="8" id="KW-1185">Reference proteome</keyword>
<dbReference type="EMBL" id="VLPL01000008">
    <property type="protein sequence ID" value="TSJ41328.1"/>
    <property type="molecule type" value="Genomic_DNA"/>
</dbReference>
<evidence type="ECO:0000256" key="2">
    <source>
        <dbReference type="ARBA" id="ARBA00023136"/>
    </source>
</evidence>
<dbReference type="InterPro" id="IPR028974">
    <property type="entry name" value="TSP_type-3_rpt"/>
</dbReference>
<dbReference type="InterPro" id="IPR036737">
    <property type="entry name" value="OmpA-like_sf"/>
</dbReference>
<dbReference type="PRINTS" id="PR01021">
    <property type="entry name" value="OMPADOMAIN"/>
</dbReference>
<sequence>MKHILSLFLIHTFTSYCQDTTYNHFSVDAEFGLNNPIYPMTSGYDAATLNLWHVGLGFRYAVNPKFGVRLSGGYDNFRELAGTPSFSSEYYRVSLEGVANLGNIMDFKEWTKHIGLLFHMGAGYSVLNGSSIDPNHILHGIIGFTPQVRLSPRFNLYVDGSVLANIYQNYTYDLNSTRNTHGIDAYLINLSLGVQYNFGRKEHADWVVIPENNEEIQNLRKRVEKLEEMQRDDDNDGVANWLDQEPETPAGTLVDTKGRTLAPRDSDGDNIPDDLDDCPFEKGSAAMKGCPERSGSMAPNSSKEVITMIEESEVKFETDKADLSPSFQQLLKAIAKVMKDNPSYKLHIMGHADDRASEEYNMNLSRERANAARTYLIEQGVSGDRLTTEGFGETKLKNPLRTVEARAENRRVEFDVR</sequence>
<feature type="domain" description="OmpA-like" evidence="6">
    <location>
        <begin position="302"/>
        <end position="417"/>
    </location>
</feature>
<dbReference type="SUPFAM" id="SSF103647">
    <property type="entry name" value="TSP type-3 repeat"/>
    <property type="match status" value="1"/>
</dbReference>
<dbReference type="InterPro" id="IPR006664">
    <property type="entry name" value="OMP_bac"/>
</dbReference>
<comment type="subcellular location">
    <subcellularLocation>
        <location evidence="1">Cell outer membrane</location>
    </subcellularLocation>
</comment>
<name>A0A556MNE2_9FLAO</name>
<dbReference type="AlphaFoldDB" id="A0A556MNE2"/>
<dbReference type="SUPFAM" id="SSF103088">
    <property type="entry name" value="OmpA-like"/>
    <property type="match status" value="1"/>
</dbReference>
<evidence type="ECO:0000313" key="8">
    <source>
        <dbReference type="Proteomes" id="UP000316008"/>
    </source>
</evidence>
<dbReference type="OrthoDB" id="1522982at2"/>
<evidence type="ECO:0000256" key="3">
    <source>
        <dbReference type="ARBA" id="ARBA00023237"/>
    </source>
</evidence>
<feature type="region of interest" description="Disordered" evidence="5">
    <location>
        <begin position="227"/>
        <end position="273"/>
    </location>
</feature>
<dbReference type="InterPro" id="IPR050330">
    <property type="entry name" value="Bact_OuterMem_StrucFunc"/>
</dbReference>
<dbReference type="GO" id="GO:0009279">
    <property type="term" value="C:cell outer membrane"/>
    <property type="evidence" value="ECO:0007669"/>
    <property type="project" value="UniProtKB-SubCell"/>
</dbReference>
<dbReference type="PROSITE" id="PS51123">
    <property type="entry name" value="OMPA_2"/>
    <property type="match status" value="1"/>
</dbReference>
<dbReference type="GO" id="GO:0005509">
    <property type="term" value="F:calcium ion binding"/>
    <property type="evidence" value="ECO:0007669"/>
    <property type="project" value="InterPro"/>
</dbReference>
<keyword evidence="3" id="KW-0998">Cell outer membrane</keyword>
<evidence type="ECO:0000256" key="4">
    <source>
        <dbReference type="PROSITE-ProRule" id="PRU00473"/>
    </source>
</evidence>
<feature type="compositionally biased region" description="Basic and acidic residues" evidence="5">
    <location>
        <begin position="256"/>
        <end position="267"/>
    </location>
</feature>